<dbReference type="EMBL" id="JAUEPT010000002">
    <property type="protein sequence ID" value="KAK0454474.1"/>
    <property type="molecule type" value="Genomic_DNA"/>
</dbReference>
<keyword evidence="3" id="KW-1185">Reference proteome</keyword>
<proteinExistence type="predicted"/>
<evidence type="ECO:0000256" key="1">
    <source>
        <dbReference type="SAM" id="MobiDB-lite"/>
    </source>
</evidence>
<evidence type="ECO:0000313" key="3">
    <source>
        <dbReference type="Proteomes" id="UP001175226"/>
    </source>
</evidence>
<dbReference type="Proteomes" id="UP001175226">
    <property type="component" value="Unassembled WGS sequence"/>
</dbReference>
<comment type="caution">
    <text evidence="2">The sequence shown here is derived from an EMBL/GenBank/DDBJ whole genome shotgun (WGS) entry which is preliminary data.</text>
</comment>
<feature type="region of interest" description="Disordered" evidence="1">
    <location>
        <begin position="101"/>
        <end position="140"/>
    </location>
</feature>
<name>A0AA39N203_9AGAR</name>
<accession>A0AA39N203</accession>
<sequence length="290" mass="32810">MNLEFAQFLATRYNRIRTAFPQEGRRKWLLRALDAFWGGNPPIPKPNVATASEDQVISSEDADPLDRLLDDVDGGVVLRTDFSNDEAWSAFLSRLKVAEEEYTEANKPDEDTKMDHDDDGDESDEESEASGQLIKVIDPSTPGERSLFQDISNLRALRLVNDVDIRPAPMLPAGTKRISPPNRLVDRSGWQEIYSGVNIWIYDSRSNTDQSLRLVSQEGDVYGTATSVTISANAHALTRPYRGDSWRAQVSHVYELQFNMTFLDMKINFGGLDRWDFTERTRNITEAEST</sequence>
<feature type="compositionally biased region" description="Acidic residues" evidence="1">
    <location>
        <begin position="117"/>
        <end position="128"/>
    </location>
</feature>
<feature type="compositionally biased region" description="Basic and acidic residues" evidence="1">
    <location>
        <begin position="101"/>
        <end position="116"/>
    </location>
</feature>
<organism evidence="2 3">
    <name type="scientific">Armillaria borealis</name>
    <dbReference type="NCBI Taxonomy" id="47425"/>
    <lineage>
        <taxon>Eukaryota</taxon>
        <taxon>Fungi</taxon>
        <taxon>Dikarya</taxon>
        <taxon>Basidiomycota</taxon>
        <taxon>Agaricomycotina</taxon>
        <taxon>Agaricomycetes</taxon>
        <taxon>Agaricomycetidae</taxon>
        <taxon>Agaricales</taxon>
        <taxon>Marasmiineae</taxon>
        <taxon>Physalacriaceae</taxon>
        <taxon>Armillaria</taxon>
    </lineage>
</organism>
<dbReference type="AlphaFoldDB" id="A0AA39N203"/>
<protein>
    <submittedName>
        <fullName evidence="2">Uncharacterized protein</fullName>
    </submittedName>
</protein>
<evidence type="ECO:0000313" key="2">
    <source>
        <dbReference type="EMBL" id="KAK0454474.1"/>
    </source>
</evidence>
<reference evidence="2" key="1">
    <citation type="submission" date="2023-06" db="EMBL/GenBank/DDBJ databases">
        <authorList>
            <consortium name="Lawrence Berkeley National Laboratory"/>
            <person name="Ahrendt S."/>
            <person name="Sahu N."/>
            <person name="Indic B."/>
            <person name="Wong-Bajracharya J."/>
            <person name="Merenyi Z."/>
            <person name="Ke H.-M."/>
            <person name="Monk M."/>
            <person name="Kocsube S."/>
            <person name="Drula E."/>
            <person name="Lipzen A."/>
            <person name="Balint B."/>
            <person name="Henrissat B."/>
            <person name="Andreopoulos B."/>
            <person name="Martin F.M."/>
            <person name="Harder C.B."/>
            <person name="Rigling D."/>
            <person name="Ford K.L."/>
            <person name="Foster G.D."/>
            <person name="Pangilinan J."/>
            <person name="Papanicolaou A."/>
            <person name="Barry K."/>
            <person name="LaButti K."/>
            <person name="Viragh M."/>
            <person name="Koriabine M."/>
            <person name="Yan M."/>
            <person name="Riley R."/>
            <person name="Champramary S."/>
            <person name="Plett K.L."/>
            <person name="Tsai I.J."/>
            <person name="Slot J."/>
            <person name="Sipos G."/>
            <person name="Plett J."/>
            <person name="Nagy L.G."/>
            <person name="Grigoriev I.V."/>
        </authorList>
    </citation>
    <scope>NUCLEOTIDE SEQUENCE</scope>
    <source>
        <strain evidence="2">FPL87.14</strain>
    </source>
</reference>
<gene>
    <name evidence="2" type="ORF">EV421DRAFT_1896396</name>
</gene>